<accession>A0ABQ5QV29</accession>
<sequence>MPGRRRGVLACWDRIALGVHSGSREETIVRVRVVTVAALLTATGAAVVLGLAQAGAALAGYTWSN</sequence>
<reference evidence="2" key="1">
    <citation type="submission" date="2022-12" db="EMBL/GenBank/DDBJ databases">
        <title>New Phytohabitans aurantiacus sp. RD004123 nov., an actinomycete isolated from soil.</title>
        <authorList>
            <person name="Triningsih D.W."/>
            <person name="Harunari E."/>
            <person name="Igarashi Y."/>
        </authorList>
    </citation>
    <scope>NUCLEOTIDE SEQUENCE</scope>
    <source>
        <strain evidence="2">RD004123</strain>
    </source>
</reference>
<organism evidence="2 3">
    <name type="scientific">Phytohabitans aurantiacus</name>
    <dbReference type="NCBI Taxonomy" id="3016789"/>
    <lineage>
        <taxon>Bacteria</taxon>
        <taxon>Bacillati</taxon>
        <taxon>Actinomycetota</taxon>
        <taxon>Actinomycetes</taxon>
        <taxon>Micromonosporales</taxon>
        <taxon>Micromonosporaceae</taxon>
    </lineage>
</organism>
<proteinExistence type="predicted"/>
<evidence type="ECO:0000256" key="1">
    <source>
        <dbReference type="SAM" id="Phobius"/>
    </source>
</evidence>
<protein>
    <submittedName>
        <fullName evidence="2">Uncharacterized protein</fullName>
    </submittedName>
</protein>
<comment type="caution">
    <text evidence="2">The sequence shown here is derived from an EMBL/GenBank/DDBJ whole genome shotgun (WGS) entry which is preliminary data.</text>
</comment>
<gene>
    <name evidence="2" type="ORF">Pa4123_33950</name>
</gene>
<keyword evidence="3" id="KW-1185">Reference proteome</keyword>
<evidence type="ECO:0000313" key="3">
    <source>
        <dbReference type="Proteomes" id="UP001144280"/>
    </source>
</evidence>
<dbReference type="Proteomes" id="UP001144280">
    <property type="component" value="Unassembled WGS sequence"/>
</dbReference>
<keyword evidence="1" id="KW-0472">Membrane</keyword>
<keyword evidence="1" id="KW-0812">Transmembrane</keyword>
<keyword evidence="1" id="KW-1133">Transmembrane helix</keyword>
<feature type="transmembrane region" description="Helical" evidence="1">
    <location>
        <begin position="33"/>
        <end position="63"/>
    </location>
</feature>
<evidence type="ECO:0000313" key="2">
    <source>
        <dbReference type="EMBL" id="GLH98120.1"/>
    </source>
</evidence>
<name>A0ABQ5QV29_9ACTN</name>
<dbReference type="EMBL" id="BSDI01000014">
    <property type="protein sequence ID" value="GLH98120.1"/>
    <property type="molecule type" value="Genomic_DNA"/>
</dbReference>